<evidence type="ECO:0000313" key="5">
    <source>
        <dbReference type="Proteomes" id="UP000054321"/>
    </source>
</evidence>
<keyword evidence="5" id="KW-1185">Reference proteome</keyword>
<sequence>MAAYRAPSLFQPHRAREALADTHAGRIPPLIGYFAGLSSTAITRVAASFGYDIIVVDWEHSTLNLETMTQIVHDIQFMSEGRSMAFVRVPGSYHALISYAMDAGASIIVPQVETVEQAGQIIAAAKFGRKASGSRSAPPDASYLIESLEAIHNLNVILAEVGDQIGSVWLGSLDARFSMDIALYESTLRKHNKPASGLAFGSYETNIAMARGKSFVVAAGDMFGLIETRLRDLAFARENYTKIDHSQVYKEL</sequence>
<dbReference type="HOGENOM" id="CLU_059964_2_0_1"/>
<dbReference type="SUPFAM" id="SSF51621">
    <property type="entry name" value="Phosphoenolpyruvate/pyruvate domain"/>
    <property type="match status" value="1"/>
</dbReference>
<dbReference type="InParanoid" id="A0A0C3DFZ1"/>
<dbReference type="InterPro" id="IPR050251">
    <property type="entry name" value="HpcH-HpaI_aldolase"/>
</dbReference>
<organism evidence="4 5">
    <name type="scientific">Oidiodendron maius (strain Zn)</name>
    <dbReference type="NCBI Taxonomy" id="913774"/>
    <lineage>
        <taxon>Eukaryota</taxon>
        <taxon>Fungi</taxon>
        <taxon>Dikarya</taxon>
        <taxon>Ascomycota</taxon>
        <taxon>Pezizomycotina</taxon>
        <taxon>Leotiomycetes</taxon>
        <taxon>Leotiomycetes incertae sedis</taxon>
        <taxon>Myxotrichaceae</taxon>
        <taxon>Oidiodendron</taxon>
    </lineage>
</organism>
<dbReference type="Pfam" id="PF03328">
    <property type="entry name" value="HpcH_HpaI"/>
    <property type="match status" value="1"/>
</dbReference>
<dbReference type="GO" id="GO:0016832">
    <property type="term" value="F:aldehyde-lyase activity"/>
    <property type="evidence" value="ECO:0007669"/>
    <property type="project" value="TreeGrafter"/>
</dbReference>
<dbReference type="GO" id="GO:0005737">
    <property type="term" value="C:cytoplasm"/>
    <property type="evidence" value="ECO:0007669"/>
    <property type="project" value="TreeGrafter"/>
</dbReference>
<reference evidence="5" key="2">
    <citation type="submission" date="2015-01" db="EMBL/GenBank/DDBJ databases">
        <title>Evolutionary Origins and Diversification of the Mycorrhizal Mutualists.</title>
        <authorList>
            <consortium name="DOE Joint Genome Institute"/>
            <consortium name="Mycorrhizal Genomics Consortium"/>
            <person name="Kohler A."/>
            <person name="Kuo A."/>
            <person name="Nagy L.G."/>
            <person name="Floudas D."/>
            <person name="Copeland A."/>
            <person name="Barry K.W."/>
            <person name="Cichocki N."/>
            <person name="Veneault-Fourrey C."/>
            <person name="LaButti K."/>
            <person name="Lindquist E.A."/>
            <person name="Lipzen A."/>
            <person name="Lundell T."/>
            <person name="Morin E."/>
            <person name="Murat C."/>
            <person name="Riley R."/>
            <person name="Ohm R."/>
            <person name="Sun H."/>
            <person name="Tunlid A."/>
            <person name="Henrissat B."/>
            <person name="Grigoriev I.V."/>
            <person name="Hibbett D.S."/>
            <person name="Martin F."/>
        </authorList>
    </citation>
    <scope>NUCLEOTIDE SEQUENCE [LARGE SCALE GENOMIC DNA]</scope>
    <source>
        <strain evidence="5">Zn</strain>
    </source>
</reference>
<evidence type="ECO:0000256" key="2">
    <source>
        <dbReference type="ARBA" id="ARBA00023239"/>
    </source>
</evidence>
<dbReference type="InterPro" id="IPR015813">
    <property type="entry name" value="Pyrv/PenolPyrv_kinase-like_dom"/>
</dbReference>
<dbReference type="Proteomes" id="UP000054321">
    <property type="component" value="Unassembled WGS sequence"/>
</dbReference>
<keyword evidence="2" id="KW-0456">Lyase</keyword>
<dbReference type="PANTHER" id="PTHR30502">
    <property type="entry name" value="2-KETO-3-DEOXY-L-RHAMNONATE ALDOLASE"/>
    <property type="match status" value="1"/>
</dbReference>
<dbReference type="InterPro" id="IPR005000">
    <property type="entry name" value="Aldolase/citrate-lyase_domain"/>
</dbReference>
<dbReference type="EMBL" id="KN832876">
    <property type="protein sequence ID" value="KIN00898.1"/>
    <property type="molecule type" value="Genomic_DNA"/>
</dbReference>
<name>A0A0C3DFZ1_OIDMZ</name>
<reference evidence="4 5" key="1">
    <citation type="submission" date="2014-04" db="EMBL/GenBank/DDBJ databases">
        <authorList>
            <consortium name="DOE Joint Genome Institute"/>
            <person name="Kuo A."/>
            <person name="Martino E."/>
            <person name="Perotto S."/>
            <person name="Kohler A."/>
            <person name="Nagy L.G."/>
            <person name="Floudas D."/>
            <person name="Copeland A."/>
            <person name="Barry K.W."/>
            <person name="Cichocki N."/>
            <person name="Veneault-Fourrey C."/>
            <person name="LaButti K."/>
            <person name="Lindquist E.A."/>
            <person name="Lipzen A."/>
            <person name="Lundell T."/>
            <person name="Morin E."/>
            <person name="Murat C."/>
            <person name="Sun H."/>
            <person name="Tunlid A."/>
            <person name="Henrissat B."/>
            <person name="Grigoriev I.V."/>
            <person name="Hibbett D.S."/>
            <person name="Martin F."/>
            <person name="Nordberg H.P."/>
            <person name="Cantor M.N."/>
            <person name="Hua S.X."/>
        </authorList>
    </citation>
    <scope>NUCLEOTIDE SEQUENCE [LARGE SCALE GENOMIC DNA]</scope>
    <source>
        <strain evidence="4 5">Zn</strain>
    </source>
</reference>
<evidence type="ECO:0000313" key="4">
    <source>
        <dbReference type="EMBL" id="KIN00898.1"/>
    </source>
</evidence>
<feature type="domain" description="HpcH/HpaI aldolase/citrate lyase" evidence="3">
    <location>
        <begin position="31"/>
        <end position="182"/>
    </location>
</feature>
<dbReference type="Gene3D" id="3.20.20.60">
    <property type="entry name" value="Phosphoenolpyruvate-binding domains"/>
    <property type="match status" value="1"/>
</dbReference>
<dbReference type="PANTHER" id="PTHR30502:SF8">
    <property type="entry name" value="SYNTHASE, PUTATIVE-RELATED"/>
    <property type="match status" value="1"/>
</dbReference>
<dbReference type="AlphaFoldDB" id="A0A0C3DFZ1"/>
<evidence type="ECO:0000256" key="1">
    <source>
        <dbReference type="ARBA" id="ARBA00022723"/>
    </source>
</evidence>
<evidence type="ECO:0000259" key="3">
    <source>
        <dbReference type="Pfam" id="PF03328"/>
    </source>
</evidence>
<protein>
    <recommendedName>
        <fullName evidence="3">HpcH/HpaI aldolase/citrate lyase domain-containing protein</fullName>
    </recommendedName>
</protein>
<dbReference type="STRING" id="913774.A0A0C3DFZ1"/>
<dbReference type="GO" id="GO:0046872">
    <property type="term" value="F:metal ion binding"/>
    <property type="evidence" value="ECO:0007669"/>
    <property type="project" value="UniProtKB-KW"/>
</dbReference>
<keyword evidence="1" id="KW-0479">Metal-binding</keyword>
<dbReference type="InterPro" id="IPR040442">
    <property type="entry name" value="Pyrv_kinase-like_dom_sf"/>
</dbReference>
<gene>
    <name evidence="4" type="ORF">OIDMADRAFT_103619</name>
</gene>
<proteinExistence type="predicted"/>
<accession>A0A0C3DFZ1</accession>
<dbReference type="OrthoDB" id="1621678at2759"/>